<comment type="caution">
    <text evidence="3">The sequence shown here is derived from an EMBL/GenBank/DDBJ whole genome shotgun (WGS) entry which is preliminary data.</text>
</comment>
<dbReference type="PROSITE" id="PS50880">
    <property type="entry name" value="TOPRIM"/>
    <property type="match status" value="1"/>
</dbReference>
<dbReference type="Gene3D" id="3.90.980.10">
    <property type="entry name" value="DNA primase, catalytic core, N-terminal domain"/>
    <property type="match status" value="1"/>
</dbReference>
<dbReference type="InterPro" id="IPR019475">
    <property type="entry name" value="DNA_primase_DnaB-bd"/>
</dbReference>
<dbReference type="InterPro" id="IPR034151">
    <property type="entry name" value="TOPRIM_DnaG_bac"/>
</dbReference>
<dbReference type="GO" id="GO:0006269">
    <property type="term" value="P:DNA replication, synthesis of primer"/>
    <property type="evidence" value="ECO:0007669"/>
    <property type="project" value="UniProtKB-KW"/>
</dbReference>
<dbReference type="SMART" id="SM00493">
    <property type="entry name" value="TOPRIM"/>
    <property type="match status" value="1"/>
</dbReference>
<dbReference type="InterPro" id="IPR050219">
    <property type="entry name" value="DnaG_primase"/>
</dbReference>
<dbReference type="InterPro" id="IPR016136">
    <property type="entry name" value="DNA_helicase_N/primase_C"/>
</dbReference>
<dbReference type="Proteomes" id="UP000599024">
    <property type="component" value="Unassembled WGS sequence"/>
</dbReference>
<dbReference type="InterPro" id="IPR037068">
    <property type="entry name" value="DNA_primase_core_N_sf"/>
</dbReference>
<dbReference type="GO" id="GO:1990077">
    <property type="term" value="C:primosome complex"/>
    <property type="evidence" value="ECO:0007669"/>
    <property type="project" value="UniProtKB-KW"/>
</dbReference>
<accession>A0A8J6TEA7</accession>
<feature type="domain" description="Toprim" evidence="2">
    <location>
        <begin position="98"/>
        <end position="179"/>
    </location>
</feature>
<keyword evidence="1" id="KW-0639">Primosome</keyword>
<dbReference type="Pfam" id="PF10410">
    <property type="entry name" value="DnaB_bind"/>
    <property type="match status" value="1"/>
</dbReference>
<dbReference type="AlphaFoldDB" id="A0A8J6TEA7"/>
<dbReference type="SUPFAM" id="SSF56731">
    <property type="entry name" value="DNA primase core"/>
    <property type="match status" value="1"/>
</dbReference>
<dbReference type="GO" id="GO:0016779">
    <property type="term" value="F:nucleotidyltransferase activity"/>
    <property type="evidence" value="ECO:0007669"/>
    <property type="project" value="InterPro"/>
</dbReference>
<evidence type="ECO:0000256" key="1">
    <source>
        <dbReference type="ARBA" id="ARBA00022515"/>
    </source>
</evidence>
<reference evidence="3 4" key="1">
    <citation type="submission" date="2020-08" db="EMBL/GenBank/DDBJ databases">
        <title>Bridging the membrane lipid divide: bacteria of the FCB group superphylum have the potential to synthesize archaeal ether lipids.</title>
        <authorList>
            <person name="Villanueva L."/>
            <person name="Von Meijenfeldt F.A.B."/>
            <person name="Westbye A.B."/>
            <person name="Yadav S."/>
            <person name="Hopmans E.C."/>
            <person name="Dutilh B.E."/>
            <person name="Sinninghe Damste J.S."/>
        </authorList>
    </citation>
    <scope>NUCLEOTIDE SEQUENCE [LARGE SCALE GENOMIC DNA]</scope>
    <source>
        <strain evidence="3">NIOZ-UU81</strain>
    </source>
</reference>
<name>A0A8J6TEA7_9BACT</name>
<organism evidence="3 4">
    <name type="scientific">Candidatus Desulfatifera sulfidica</name>
    <dbReference type="NCBI Taxonomy" id="2841691"/>
    <lineage>
        <taxon>Bacteria</taxon>
        <taxon>Pseudomonadati</taxon>
        <taxon>Thermodesulfobacteriota</taxon>
        <taxon>Desulfobulbia</taxon>
        <taxon>Desulfobulbales</taxon>
        <taxon>Desulfobulbaceae</taxon>
        <taxon>Candidatus Desulfatifera</taxon>
    </lineage>
</organism>
<sequence>VEESGWNFLGAQFKGEQLKAALAAGLLVKKEQGGSYDRFRDRIVFPLYDLRGRVIGFGGRIVGEGQPKYLNSPESAVFDKSSTLLGLYQQGGEIRTRGRAVLVEGNFDCVSLVVHGCTNVVAPLGTALTRQQLGLLKRFTDEVILLFDGDAAGIKAARRAVPLFLAEQVKGRVALLPEGHDPDTYVRELGRASLDDLLDAAEGLPEFALEQLVAEHGLTLDGKSRIVEGLRPLVQAAASDLQRSVVIAHFSERLGVPPEQLTALLKGATSRSSPPLPQSSQMQVGCRSGFREERLEPMSSAQKRLVGQMILYPRELTRLEEAGVREMVAGTMGEVLFLQLGALQAATGEVEPEDLLAALPDGAERRFVSDVLLAASENDQSAIFEAEPEEEMAEILLWLERERLQARSRQLIAEISQAERDGDMGRLTVLLLQKQEVESQMRGRKSG</sequence>
<dbReference type="Gene3D" id="1.10.860.10">
    <property type="entry name" value="DNAb Helicase, Chain A"/>
    <property type="match status" value="1"/>
</dbReference>
<evidence type="ECO:0000313" key="4">
    <source>
        <dbReference type="Proteomes" id="UP000599024"/>
    </source>
</evidence>
<dbReference type="Gene3D" id="3.40.1360.10">
    <property type="match status" value="1"/>
</dbReference>
<dbReference type="PANTHER" id="PTHR30313:SF2">
    <property type="entry name" value="DNA PRIMASE"/>
    <property type="match status" value="1"/>
</dbReference>
<dbReference type="EMBL" id="JACNLK010000067">
    <property type="protein sequence ID" value="MBC8208974.1"/>
    <property type="molecule type" value="Genomic_DNA"/>
</dbReference>
<dbReference type="Pfam" id="PF13155">
    <property type="entry name" value="Toprim_2"/>
    <property type="match status" value="1"/>
</dbReference>
<dbReference type="CDD" id="cd03364">
    <property type="entry name" value="TOPRIM_DnaG_primases"/>
    <property type="match status" value="1"/>
</dbReference>
<protein>
    <submittedName>
        <fullName evidence="3">Toprim domain-containing protein</fullName>
    </submittedName>
</protein>
<gene>
    <name evidence="3" type="ORF">H8E79_07390</name>
</gene>
<dbReference type="InterPro" id="IPR013264">
    <property type="entry name" value="DNAG_N"/>
</dbReference>
<evidence type="ECO:0000313" key="3">
    <source>
        <dbReference type="EMBL" id="MBC8208974.1"/>
    </source>
</evidence>
<dbReference type="PANTHER" id="PTHR30313">
    <property type="entry name" value="DNA PRIMASE"/>
    <property type="match status" value="1"/>
</dbReference>
<dbReference type="GO" id="GO:0005737">
    <property type="term" value="C:cytoplasm"/>
    <property type="evidence" value="ECO:0007669"/>
    <property type="project" value="TreeGrafter"/>
</dbReference>
<evidence type="ECO:0000259" key="2">
    <source>
        <dbReference type="PROSITE" id="PS50880"/>
    </source>
</evidence>
<dbReference type="Pfam" id="PF08275">
    <property type="entry name" value="DNAG_N"/>
    <property type="match status" value="1"/>
</dbReference>
<proteinExistence type="predicted"/>
<dbReference type="InterPro" id="IPR006171">
    <property type="entry name" value="TOPRIM_dom"/>
</dbReference>
<feature type="non-terminal residue" evidence="3">
    <location>
        <position position="1"/>
    </location>
</feature>